<evidence type="ECO:0000256" key="2">
    <source>
        <dbReference type="ARBA" id="ARBA00022935"/>
    </source>
</evidence>
<dbReference type="NCBIfam" id="NF002795">
    <property type="entry name" value="PRK02929.1"/>
    <property type="match status" value="1"/>
</dbReference>
<dbReference type="GO" id="GO:0005829">
    <property type="term" value="C:cytosol"/>
    <property type="evidence" value="ECO:0007669"/>
    <property type="project" value="TreeGrafter"/>
</dbReference>
<accession>S0DDF3</accession>
<evidence type="ECO:0000259" key="7">
    <source>
        <dbReference type="Pfam" id="PF11762"/>
    </source>
</evidence>
<dbReference type="EMBL" id="HF548275">
    <property type="protein sequence ID" value="CCO20927.1"/>
    <property type="molecule type" value="Genomic_DNA"/>
</dbReference>
<dbReference type="Pfam" id="PF02610">
    <property type="entry name" value="AraA_N"/>
    <property type="match status" value="1"/>
</dbReference>
<dbReference type="InterPro" id="IPR055390">
    <property type="entry name" value="AraA_central"/>
</dbReference>
<dbReference type="PIRSF" id="PIRSF001478">
    <property type="entry name" value="L-ara_isomerase"/>
    <property type="match status" value="1"/>
</dbReference>
<dbReference type="AlphaFoldDB" id="S0DDF3"/>
<keyword evidence="1" id="KW-0479">Metal-binding</keyword>
<dbReference type="SUPFAM" id="SSF53743">
    <property type="entry name" value="FucI/AraA N-terminal and middle domains"/>
    <property type="match status" value="1"/>
</dbReference>
<organism evidence="9">
    <name type="scientific">termite gut metagenome</name>
    <dbReference type="NCBI Taxonomy" id="433724"/>
    <lineage>
        <taxon>unclassified sequences</taxon>
        <taxon>metagenomes</taxon>
        <taxon>organismal metagenomes</taxon>
    </lineage>
</organism>
<keyword evidence="2" id="KW-0054">Arabinose catabolism</keyword>
<proteinExistence type="predicted"/>
<keyword evidence="5" id="KW-0119">Carbohydrate metabolism</keyword>
<keyword evidence="3" id="KW-0464">Manganese</keyword>
<name>S0DDF3_9ZZZZ</name>
<feature type="domain" description="L-arabinose isomerase N-terminal" evidence="6">
    <location>
        <begin position="6"/>
        <end position="170"/>
    </location>
</feature>
<dbReference type="InterPro" id="IPR003762">
    <property type="entry name" value="Lara_isomerase"/>
</dbReference>
<dbReference type="Gene3D" id="3.40.50.10940">
    <property type="match status" value="1"/>
</dbReference>
<gene>
    <name evidence="9" type="ORF">BN138_115</name>
</gene>
<dbReference type="Pfam" id="PF24856">
    <property type="entry name" value="AraA_central"/>
    <property type="match status" value="1"/>
</dbReference>
<sequence>MSMKQYEFWFVAGSQFLYGEETLAQVEQNCRKMADGLNAGGKLPCRVVYKDTVKTAAGAQSIVKEANYSDACAGIITFCHTFSPSKMWINALEALQKPWLHFHTQFNEEIPNEAIDMDYMNLHQSAHGDREHGFIGARLRLARKVVAGYWQDGETQGKIGRWMRAAVGVAVSKSMKVMRFGDNMREVAVTEGDKVEVQRKLGWQVNTWPVGQLVETMAAVTEAEVDALVAQYAAEYDIVTDKTDTVRYQAREEIAMKKMLDAEGCMAYSNTFQDLYGMRQLPGLASQHLMSQGYGYGGEGDWKVSAMTAIMKAMGEGLPGGTSFMEDYTYDMKNGLSLGAHMLEVCPSVAEGRPRVEVHDLGIGDREAPARVVFEGRAGKAIVASLVDMGGRLRLIVQEIECVKPTQTMPNLPVARVMWKAQPNLEVGAECWIIAGGAHHTVLSHDCDAGMMRDWARMMDIEFVHIDKDSVPEKLEQELFLADMAWKLKG</sequence>
<protein>
    <submittedName>
        <fullName evidence="9">Putative L-arabinose isomerase</fullName>
    </submittedName>
</protein>
<evidence type="ECO:0000256" key="4">
    <source>
        <dbReference type="ARBA" id="ARBA00023235"/>
    </source>
</evidence>
<dbReference type="PANTHER" id="PTHR38464">
    <property type="entry name" value="L-ARABINOSE ISOMERASE"/>
    <property type="match status" value="1"/>
</dbReference>
<dbReference type="GO" id="GO:0008733">
    <property type="term" value="F:L-arabinose isomerase activity"/>
    <property type="evidence" value="ECO:0007669"/>
    <property type="project" value="InterPro"/>
</dbReference>
<reference evidence="9" key="1">
    <citation type="submission" date="2012-10" db="EMBL/GenBank/DDBJ databases">
        <authorList>
            <person name="Sandrine L."/>
        </authorList>
    </citation>
    <scope>NUCLEOTIDE SEQUENCE</scope>
</reference>
<dbReference type="PANTHER" id="PTHR38464:SF1">
    <property type="entry name" value="L-ARABINOSE ISOMERASE"/>
    <property type="match status" value="1"/>
</dbReference>
<dbReference type="GO" id="GO:0046872">
    <property type="term" value="F:metal ion binding"/>
    <property type="evidence" value="ECO:0007669"/>
    <property type="project" value="UniProtKB-KW"/>
</dbReference>
<evidence type="ECO:0000259" key="6">
    <source>
        <dbReference type="Pfam" id="PF02610"/>
    </source>
</evidence>
<reference evidence="9" key="2">
    <citation type="journal article" date="2013" name="Biotechnol. Biofuels">
        <title>Mining for hemicellulases in the fungus-growing termite Pseudacanthotermes militaris using functional metagenomics.</title>
        <authorList>
            <person name="Bastien G."/>
            <person name="Arnal G."/>
            <person name="Bozonnet S."/>
            <person name="Laguerre S."/>
            <person name="Ferreira F."/>
            <person name="Faure R."/>
            <person name="Henrissat B."/>
            <person name="Lefevre F."/>
            <person name="Robe P."/>
            <person name="Bouchez O."/>
            <person name="Noirot C."/>
            <person name="Dumon C."/>
            <person name="O'Donohue M."/>
        </authorList>
    </citation>
    <scope>NUCLEOTIDE SEQUENCE</scope>
</reference>
<dbReference type="InterPro" id="IPR038583">
    <property type="entry name" value="AraA_N_sf"/>
</dbReference>
<evidence type="ECO:0000256" key="1">
    <source>
        <dbReference type="ARBA" id="ARBA00022723"/>
    </source>
</evidence>
<evidence type="ECO:0000256" key="3">
    <source>
        <dbReference type="ARBA" id="ARBA00023211"/>
    </source>
</evidence>
<dbReference type="InterPro" id="IPR055389">
    <property type="entry name" value="AraA_N"/>
</dbReference>
<dbReference type="Pfam" id="PF11762">
    <property type="entry name" value="Arabinose_Iso_C"/>
    <property type="match status" value="1"/>
</dbReference>
<dbReference type="SUPFAM" id="SSF50443">
    <property type="entry name" value="FucI/AraA C-terminal domain-like"/>
    <property type="match status" value="1"/>
</dbReference>
<evidence type="ECO:0000313" key="9">
    <source>
        <dbReference type="EMBL" id="CCO20927.1"/>
    </source>
</evidence>
<feature type="domain" description="L-arabinose isomerase C-terminal" evidence="7">
    <location>
        <begin position="321"/>
        <end position="462"/>
    </location>
</feature>
<evidence type="ECO:0000259" key="8">
    <source>
        <dbReference type="Pfam" id="PF24856"/>
    </source>
</evidence>
<dbReference type="GO" id="GO:0019569">
    <property type="term" value="P:L-arabinose catabolic process to D-xylulose 5-phosphate"/>
    <property type="evidence" value="ECO:0007669"/>
    <property type="project" value="TreeGrafter"/>
</dbReference>
<dbReference type="InterPro" id="IPR009015">
    <property type="entry name" value="Fucose_isomerase_N/cen_sf"/>
</dbReference>
<dbReference type="InterPro" id="IPR024664">
    <property type="entry name" value="Ara_Isoase_C"/>
</dbReference>
<evidence type="ECO:0000256" key="5">
    <source>
        <dbReference type="ARBA" id="ARBA00023277"/>
    </source>
</evidence>
<feature type="domain" description="L-arabinose isomerase central" evidence="8">
    <location>
        <begin position="176"/>
        <end position="317"/>
    </location>
</feature>
<dbReference type="InterPro" id="IPR004216">
    <property type="entry name" value="Fuc/Ara_isomerase_C"/>
</dbReference>
<keyword evidence="4 9" id="KW-0413">Isomerase</keyword>